<evidence type="ECO:0000313" key="3">
    <source>
        <dbReference type="EMBL" id="PWZ45619.1"/>
    </source>
</evidence>
<sequence length="370" mass="38581">MFVEADADVRLAELEAATGGLRPPFPCVDQLLFDVEGSGGVLGCPLLLVQVTRLLCGGFVVALRLNHTMCDAHGVAQFVSAVAELARGLAAPAVAPVWSREVLEARSLPEPAGVLQPHRRDHDVVPVVPQPPPPPPPLPPGDGDMVVRTFTFGPRDVAAIKKRLPPRLRDTATSYEALTAAIWRARTAALELAPGEEVSLVVVANCRGVRGLGIPDGYYGNAVAYPVARAAAGALLALGLDNAVELVREAKAAVTAEYVRSAVDVLARGRGCPPALATMANVFAVSDTRHAGFHRVDLGWGVPVFGGVVTTVFGASFLVPVSGSDGKEAVAVPIVLPRPAMDRFASEIEMTLTCHAAVGSAAPPPPRGRL</sequence>
<evidence type="ECO:0000256" key="2">
    <source>
        <dbReference type="ARBA" id="ARBA00022679"/>
    </source>
</evidence>
<evidence type="ECO:0000256" key="1">
    <source>
        <dbReference type="ARBA" id="ARBA00009861"/>
    </source>
</evidence>
<accession>A0A3L6GCJ0</accession>
<comment type="similarity">
    <text evidence="1">Belongs to the plant acyltransferase family.</text>
</comment>
<dbReference type="Proteomes" id="UP000251960">
    <property type="component" value="Chromosome 10"/>
</dbReference>
<dbReference type="AlphaFoldDB" id="A0A3L6GCJ0"/>
<dbReference type="InterPro" id="IPR050898">
    <property type="entry name" value="Plant_acyltransferase"/>
</dbReference>
<dbReference type="PANTHER" id="PTHR31147:SF66">
    <property type="entry name" value="OS05G0315700 PROTEIN"/>
    <property type="match status" value="1"/>
</dbReference>
<reference evidence="3" key="1">
    <citation type="journal article" date="2018" name="Nat. Genet.">
        <title>Extensive intraspecific gene order and gene structural variations between Mo17 and other maize genomes.</title>
        <authorList>
            <person name="Sun S."/>
            <person name="Zhou Y."/>
            <person name="Chen J."/>
            <person name="Shi J."/>
            <person name="Zhao H."/>
            <person name="Zhao H."/>
            <person name="Song W."/>
            <person name="Zhang M."/>
            <person name="Cui Y."/>
            <person name="Dong X."/>
            <person name="Liu H."/>
            <person name="Ma X."/>
            <person name="Jiao Y."/>
            <person name="Wang B."/>
            <person name="Wei X."/>
            <person name="Stein J.C."/>
            <person name="Glaubitz J.C."/>
            <person name="Lu F."/>
            <person name="Yu G."/>
            <person name="Liang C."/>
            <person name="Fengler K."/>
            <person name="Li B."/>
            <person name="Rafalski A."/>
            <person name="Schnable P.S."/>
            <person name="Ware D.H."/>
            <person name="Buckler E.S."/>
            <person name="Lai J."/>
        </authorList>
    </citation>
    <scope>NUCLEOTIDE SEQUENCE [LARGE SCALE GENOMIC DNA]</scope>
    <source>
        <tissue evidence="3">Seedling</tissue>
    </source>
</reference>
<dbReference type="GO" id="GO:0016747">
    <property type="term" value="F:acyltransferase activity, transferring groups other than amino-acyl groups"/>
    <property type="evidence" value="ECO:0007669"/>
    <property type="project" value="UniProtKB-ARBA"/>
</dbReference>
<gene>
    <name evidence="3" type="primary">BEBT_0</name>
    <name evidence="3" type="ORF">Zm00014a_020149</name>
</gene>
<dbReference type="InterPro" id="IPR023213">
    <property type="entry name" value="CAT-like_dom_sf"/>
</dbReference>
<dbReference type="Pfam" id="PF02458">
    <property type="entry name" value="Transferase"/>
    <property type="match status" value="1"/>
</dbReference>
<comment type="caution">
    <text evidence="3">The sequence shown here is derived from an EMBL/GenBank/DDBJ whole genome shotgun (WGS) entry which is preliminary data.</text>
</comment>
<proteinExistence type="inferred from homology"/>
<dbReference type="Gene3D" id="3.30.559.10">
    <property type="entry name" value="Chloramphenicol acetyltransferase-like domain"/>
    <property type="match status" value="2"/>
</dbReference>
<organism evidence="3">
    <name type="scientific">Zea mays</name>
    <name type="common">Maize</name>
    <dbReference type="NCBI Taxonomy" id="4577"/>
    <lineage>
        <taxon>Eukaryota</taxon>
        <taxon>Viridiplantae</taxon>
        <taxon>Streptophyta</taxon>
        <taxon>Embryophyta</taxon>
        <taxon>Tracheophyta</taxon>
        <taxon>Spermatophyta</taxon>
        <taxon>Magnoliopsida</taxon>
        <taxon>Liliopsida</taxon>
        <taxon>Poales</taxon>
        <taxon>Poaceae</taxon>
        <taxon>PACMAD clade</taxon>
        <taxon>Panicoideae</taxon>
        <taxon>Andropogonodae</taxon>
        <taxon>Andropogoneae</taxon>
        <taxon>Tripsacinae</taxon>
        <taxon>Zea</taxon>
    </lineage>
</organism>
<dbReference type="PANTHER" id="PTHR31147">
    <property type="entry name" value="ACYL TRANSFERASE 4"/>
    <property type="match status" value="1"/>
</dbReference>
<protein>
    <submittedName>
        <fullName evidence="3">Benzyl alcohol O-benzoyltransferase</fullName>
    </submittedName>
</protein>
<name>A0A3L6GCJ0_MAIZE</name>
<dbReference type="EMBL" id="NCVQ01000002">
    <property type="protein sequence ID" value="PWZ45619.1"/>
    <property type="molecule type" value="Genomic_DNA"/>
</dbReference>
<keyword evidence="2 3" id="KW-0808">Transferase</keyword>
<dbReference type="ExpressionAtlas" id="A0A3L6GCJ0">
    <property type="expression patterns" value="baseline and differential"/>
</dbReference>